<feature type="compositionally biased region" description="Basic residues" evidence="1">
    <location>
        <begin position="91"/>
        <end position="101"/>
    </location>
</feature>
<gene>
    <name evidence="2" type="ORF">SNE40_008417</name>
</gene>
<evidence type="ECO:0000313" key="3">
    <source>
        <dbReference type="Proteomes" id="UP001347796"/>
    </source>
</evidence>
<comment type="caution">
    <text evidence="2">The sequence shown here is derived from an EMBL/GenBank/DDBJ whole genome shotgun (WGS) entry which is preliminary data.</text>
</comment>
<accession>A0AAN8K025</accession>
<reference evidence="2 3" key="1">
    <citation type="submission" date="2024-01" db="EMBL/GenBank/DDBJ databases">
        <title>The genome of the rayed Mediterranean limpet Patella caerulea (Linnaeus, 1758).</title>
        <authorList>
            <person name="Anh-Thu Weber A."/>
            <person name="Halstead-Nussloch G."/>
        </authorList>
    </citation>
    <scope>NUCLEOTIDE SEQUENCE [LARGE SCALE GENOMIC DNA]</scope>
    <source>
        <strain evidence="2">AATW-2023a</strain>
        <tissue evidence="2">Whole specimen</tissue>
    </source>
</reference>
<organism evidence="2 3">
    <name type="scientific">Patella caerulea</name>
    <name type="common">Rayed Mediterranean limpet</name>
    <dbReference type="NCBI Taxonomy" id="87958"/>
    <lineage>
        <taxon>Eukaryota</taxon>
        <taxon>Metazoa</taxon>
        <taxon>Spiralia</taxon>
        <taxon>Lophotrochozoa</taxon>
        <taxon>Mollusca</taxon>
        <taxon>Gastropoda</taxon>
        <taxon>Patellogastropoda</taxon>
        <taxon>Patelloidea</taxon>
        <taxon>Patellidae</taxon>
        <taxon>Patella</taxon>
    </lineage>
</organism>
<protein>
    <submittedName>
        <fullName evidence="2">Uncharacterized protein</fullName>
    </submittedName>
</protein>
<dbReference type="AlphaFoldDB" id="A0AAN8K025"/>
<evidence type="ECO:0000256" key="1">
    <source>
        <dbReference type="SAM" id="MobiDB-lite"/>
    </source>
</evidence>
<feature type="compositionally biased region" description="Basic and acidic residues" evidence="1">
    <location>
        <begin position="72"/>
        <end position="90"/>
    </location>
</feature>
<sequence length="125" mass="14190">MPGRPGLEANKINIHVLRRGEGSHVLAIIIEEPTKQPTAFSPEVIRPHQIASSRKTNSKGKKRRKSAILTDTPEKEALEKEQKDRLEKQNKTKKAKVAKRKIKNSKKRLEFDYSSNNTESCCLVC</sequence>
<evidence type="ECO:0000313" key="2">
    <source>
        <dbReference type="EMBL" id="KAK6186370.1"/>
    </source>
</evidence>
<name>A0AAN8K025_PATCE</name>
<proteinExistence type="predicted"/>
<keyword evidence="3" id="KW-1185">Reference proteome</keyword>
<dbReference type="Proteomes" id="UP001347796">
    <property type="component" value="Unassembled WGS sequence"/>
</dbReference>
<dbReference type="EMBL" id="JAZGQO010000006">
    <property type="protein sequence ID" value="KAK6186370.1"/>
    <property type="molecule type" value="Genomic_DNA"/>
</dbReference>
<feature type="compositionally biased region" description="Basic residues" evidence="1">
    <location>
        <begin position="56"/>
        <end position="66"/>
    </location>
</feature>
<feature type="region of interest" description="Disordered" evidence="1">
    <location>
        <begin position="37"/>
        <end position="101"/>
    </location>
</feature>